<organism evidence="1 2">
    <name type="scientific">Halomicronema hongdechloris C2206</name>
    <dbReference type="NCBI Taxonomy" id="1641165"/>
    <lineage>
        <taxon>Bacteria</taxon>
        <taxon>Bacillati</taxon>
        <taxon>Cyanobacteriota</taxon>
        <taxon>Cyanophyceae</taxon>
        <taxon>Nodosilineales</taxon>
        <taxon>Nodosilineaceae</taxon>
        <taxon>Halomicronema</taxon>
    </lineage>
</organism>
<protein>
    <submittedName>
        <fullName evidence="1">Uncharacterized protein</fullName>
    </submittedName>
</protein>
<dbReference type="AlphaFoldDB" id="A0A1Z3HQ94"/>
<dbReference type="STRING" id="1641165.XM38_20600"/>
<dbReference type="OrthoDB" id="466790at2"/>
<proteinExistence type="predicted"/>
<evidence type="ECO:0000313" key="2">
    <source>
        <dbReference type="Proteomes" id="UP000191901"/>
    </source>
</evidence>
<reference evidence="1 2" key="1">
    <citation type="journal article" date="2016" name="Biochim. Biophys. Acta">
        <title>Characterization of red-shifted phycobilisomes isolated from the chlorophyll f-containing cyanobacterium Halomicronema hongdechloris.</title>
        <authorList>
            <person name="Li Y."/>
            <person name="Lin Y."/>
            <person name="Garvey C.J."/>
            <person name="Birch D."/>
            <person name="Corkery R.W."/>
            <person name="Loughlin P.C."/>
            <person name="Scheer H."/>
            <person name="Willows R.D."/>
            <person name="Chen M."/>
        </authorList>
    </citation>
    <scope>NUCLEOTIDE SEQUENCE [LARGE SCALE GENOMIC DNA]</scope>
    <source>
        <strain evidence="1 2">C2206</strain>
    </source>
</reference>
<evidence type="ECO:0000313" key="1">
    <source>
        <dbReference type="EMBL" id="ASC72468.1"/>
    </source>
</evidence>
<dbReference type="EMBL" id="CP021983">
    <property type="protein sequence ID" value="ASC72468.1"/>
    <property type="molecule type" value="Genomic_DNA"/>
</dbReference>
<dbReference type="Proteomes" id="UP000191901">
    <property type="component" value="Chromosome"/>
</dbReference>
<sequence length="79" mass="9070">MKIDRPGAPELTPEEQHHLNELKRLVQQAVADGRLSRDESDRIRRAIHADGKVTFEELQMIRETIHTALGSADLEIDWD</sequence>
<dbReference type="KEGG" id="hhg:XM38_034250"/>
<gene>
    <name evidence="1" type="ORF">XM38_034250</name>
</gene>
<name>A0A1Z3HQ94_9CYAN</name>
<keyword evidence="2" id="KW-1185">Reference proteome</keyword>
<accession>A0A1Z3HQ94</accession>
<dbReference type="RefSeq" id="WP_080812271.1">
    <property type="nucleotide sequence ID" value="NZ_CP021983.2"/>
</dbReference>